<dbReference type="Proteomes" id="UP000002534">
    <property type="component" value="Chromosome"/>
</dbReference>
<dbReference type="SUPFAM" id="SSF56059">
    <property type="entry name" value="Glutathione synthetase ATP-binding domain-like"/>
    <property type="match status" value="1"/>
</dbReference>
<dbReference type="GO" id="GO:0046872">
    <property type="term" value="F:metal ion binding"/>
    <property type="evidence" value="ECO:0007669"/>
    <property type="project" value="InterPro"/>
</dbReference>
<feature type="domain" description="ATP-grasp" evidence="2">
    <location>
        <begin position="122"/>
        <end position="316"/>
    </location>
</feature>
<evidence type="ECO:0000313" key="4">
    <source>
        <dbReference type="Proteomes" id="UP000002534"/>
    </source>
</evidence>
<dbReference type="GO" id="GO:0005524">
    <property type="term" value="F:ATP binding"/>
    <property type="evidence" value="ECO:0007669"/>
    <property type="project" value="UniProtKB-UniRule"/>
</dbReference>
<dbReference type="RefSeq" id="WP_011340330.1">
    <property type="nucleotide sequence ID" value="NC_007498.2"/>
</dbReference>
<dbReference type="STRING" id="338963.Pcar_0630"/>
<dbReference type="Gene3D" id="3.30.1490.20">
    <property type="entry name" value="ATP-grasp fold, A domain"/>
    <property type="match status" value="1"/>
</dbReference>
<dbReference type="Gene3D" id="3.30.470.20">
    <property type="entry name" value="ATP-grasp fold, B domain"/>
    <property type="match status" value="1"/>
</dbReference>
<sequence length="408" mass="46938">MHATADNNPFAVVTGLEYMQGIQAARILAKRHHLPVIAVSTNKNHPYNLTNCCHQVVCTDNNLIEDLIVIGRQLAEKAVLFPGTDADVLLISQNRRQLSQWFHMCLPPAEVVEMLMDKLQFYAFAREAGFRVPDTWFIHNRQELDSAARKVVFPCVLKPHYRTAKWNELSPFKAFRIVTAEQLTATYEQYKAATECFILQNWIEGPDANLYSCNAYFDANTKPLASFVARKIRQWPPVMGQSSLGEECRDDVVLAETLRLFQTVGFHGLAYLEIKRDQRTGEYFIVEPNIGRPTGRSAIAEAGGVELLYTMYCDALGRPLPSNRVQHYGGVKWINLRQDLRSAFYYWRKGELTFNQWRKSVRGPKTFAIFSWTDPYPFLGDLWRAARLFFNKEERGKRNPDRTIGEEK</sequence>
<dbReference type="InterPro" id="IPR011761">
    <property type="entry name" value="ATP-grasp"/>
</dbReference>
<dbReference type="OrthoDB" id="5420347at2"/>
<dbReference type="PROSITE" id="PS50975">
    <property type="entry name" value="ATP_GRASP"/>
    <property type="match status" value="1"/>
</dbReference>
<evidence type="ECO:0000256" key="1">
    <source>
        <dbReference type="PROSITE-ProRule" id="PRU00409"/>
    </source>
</evidence>
<dbReference type="EMBL" id="CP000142">
    <property type="protein sequence ID" value="ABA87889.1"/>
    <property type="molecule type" value="Genomic_DNA"/>
</dbReference>
<dbReference type="InterPro" id="IPR013815">
    <property type="entry name" value="ATP_grasp_subdomain_1"/>
</dbReference>
<evidence type="ECO:0000259" key="2">
    <source>
        <dbReference type="PROSITE" id="PS50975"/>
    </source>
</evidence>
<keyword evidence="1" id="KW-0067">ATP-binding</keyword>
<keyword evidence="4" id="KW-1185">Reference proteome</keyword>
<evidence type="ECO:0000313" key="3">
    <source>
        <dbReference type="EMBL" id="ABA87889.1"/>
    </source>
</evidence>
<name>Q3A6W8_SYNC1</name>
<reference evidence="3 4" key="2">
    <citation type="journal article" date="2012" name="BMC Genomics">
        <title>The genome of Pelobacter carbinolicus reveals surprising metabolic capabilities and physiological features.</title>
        <authorList>
            <person name="Aklujkar M."/>
            <person name="Haveman S.A."/>
            <person name="Didonato R.Jr."/>
            <person name="Chertkov O."/>
            <person name="Han C.S."/>
            <person name="Land M.L."/>
            <person name="Brown P."/>
            <person name="Lovley D.R."/>
        </authorList>
    </citation>
    <scope>NUCLEOTIDE SEQUENCE [LARGE SCALE GENOMIC DNA]</scope>
    <source>
        <strain evidence="4">DSM 2380 / NBRC 103641 / GraBd1</strain>
    </source>
</reference>
<proteinExistence type="predicted"/>
<dbReference type="eggNOG" id="COG3919">
    <property type="taxonomic scope" value="Bacteria"/>
</dbReference>
<dbReference type="HOGENOM" id="CLU_034084_1_0_7"/>
<protein>
    <recommendedName>
        <fullName evidence="2">ATP-grasp domain-containing protein</fullName>
    </recommendedName>
</protein>
<accession>Q3A6W8</accession>
<reference evidence="4" key="1">
    <citation type="submission" date="2005-10" db="EMBL/GenBank/DDBJ databases">
        <title>Complete sequence of Pelobacter carbinolicus DSM 2380.</title>
        <authorList>
            <person name="Copeland A."/>
            <person name="Lucas S."/>
            <person name="Lapidus A."/>
            <person name="Barry K."/>
            <person name="Detter J.C."/>
            <person name="Glavina T."/>
            <person name="Hammon N."/>
            <person name="Israni S."/>
            <person name="Pitluck S."/>
            <person name="Chertkov O."/>
            <person name="Schmutz J."/>
            <person name="Larimer F."/>
            <person name="Land M."/>
            <person name="Kyrpides N."/>
            <person name="Ivanova N."/>
            <person name="Richardson P."/>
        </authorList>
    </citation>
    <scope>NUCLEOTIDE SEQUENCE [LARGE SCALE GENOMIC DNA]</scope>
    <source>
        <strain evidence="4">DSM 2380 / NBRC 103641 / GraBd1</strain>
    </source>
</reference>
<keyword evidence="1" id="KW-0547">Nucleotide-binding</keyword>
<organism evidence="3 4">
    <name type="scientific">Syntrophotalea carbinolica (strain DSM 2380 / NBRC 103641 / GraBd1)</name>
    <name type="common">Pelobacter carbinolicus</name>
    <dbReference type="NCBI Taxonomy" id="338963"/>
    <lineage>
        <taxon>Bacteria</taxon>
        <taxon>Pseudomonadati</taxon>
        <taxon>Thermodesulfobacteriota</taxon>
        <taxon>Desulfuromonadia</taxon>
        <taxon>Desulfuromonadales</taxon>
        <taxon>Syntrophotaleaceae</taxon>
        <taxon>Syntrophotalea</taxon>
    </lineage>
</organism>
<gene>
    <name evidence="3" type="ordered locus">Pcar_0630</name>
</gene>
<dbReference type="AlphaFoldDB" id="Q3A6W8"/>
<dbReference type="KEGG" id="pca:Pcar_0630"/>